<dbReference type="EMBL" id="CAJRAF010000002">
    <property type="protein sequence ID" value="CAG4998936.1"/>
    <property type="molecule type" value="Genomic_DNA"/>
</dbReference>
<dbReference type="RefSeq" id="WP_215238784.1">
    <property type="nucleotide sequence ID" value="NZ_CAJRAF010000002.1"/>
</dbReference>
<keyword evidence="3" id="KW-1185">Reference proteome</keyword>
<gene>
    <name evidence="2" type="ORF">DYBT9275_02112</name>
</gene>
<protein>
    <submittedName>
        <fullName evidence="2">Uncharacterized protein</fullName>
    </submittedName>
</protein>
<feature type="transmembrane region" description="Helical" evidence="1">
    <location>
        <begin position="108"/>
        <end position="129"/>
    </location>
</feature>
<evidence type="ECO:0000313" key="3">
    <source>
        <dbReference type="Proteomes" id="UP000680038"/>
    </source>
</evidence>
<proteinExistence type="predicted"/>
<comment type="caution">
    <text evidence="2">The sequence shown here is derived from an EMBL/GenBank/DDBJ whole genome shotgun (WGS) entry which is preliminary data.</text>
</comment>
<evidence type="ECO:0000256" key="1">
    <source>
        <dbReference type="SAM" id="Phobius"/>
    </source>
</evidence>
<sequence>MAKPRHYNFDKPEIEAELVEIKIQELIDILQNARLDAQRSVVYQQRISDAFQKSANLQGKIKPFQELDKENNLSREELLEGLEKLLNENPIDTEISRSYLRKQTLQKVIICLFSVVLVATGFAMIIMPAPVSFELFTVFYFNNNDGVTIMDLVSLLIILGGVFLFVINFNKK</sequence>
<organism evidence="2 3">
    <name type="scientific">Dyadobacter helix</name>
    <dbReference type="NCBI Taxonomy" id="2822344"/>
    <lineage>
        <taxon>Bacteria</taxon>
        <taxon>Pseudomonadati</taxon>
        <taxon>Bacteroidota</taxon>
        <taxon>Cytophagia</taxon>
        <taxon>Cytophagales</taxon>
        <taxon>Spirosomataceae</taxon>
        <taxon>Dyadobacter</taxon>
    </lineage>
</organism>
<keyword evidence="1" id="KW-0472">Membrane</keyword>
<dbReference type="Proteomes" id="UP000680038">
    <property type="component" value="Unassembled WGS sequence"/>
</dbReference>
<evidence type="ECO:0000313" key="2">
    <source>
        <dbReference type="EMBL" id="CAG4998936.1"/>
    </source>
</evidence>
<name>A0A916JA93_9BACT</name>
<keyword evidence="1" id="KW-0812">Transmembrane</keyword>
<feature type="transmembrane region" description="Helical" evidence="1">
    <location>
        <begin position="149"/>
        <end position="169"/>
    </location>
</feature>
<keyword evidence="1" id="KW-1133">Transmembrane helix</keyword>
<dbReference type="AlphaFoldDB" id="A0A916JA93"/>
<accession>A0A916JA93</accession>
<reference evidence="2" key="1">
    <citation type="submission" date="2021-04" db="EMBL/GenBank/DDBJ databases">
        <authorList>
            <person name="Rodrigo-Torres L."/>
            <person name="Arahal R. D."/>
            <person name="Lucena T."/>
        </authorList>
    </citation>
    <scope>NUCLEOTIDE SEQUENCE</scope>
    <source>
        <strain evidence="2">CECT 9275</strain>
    </source>
</reference>